<dbReference type="EMBL" id="FPHE01000094">
    <property type="protein sequence ID" value="SFV60001.1"/>
    <property type="molecule type" value="Genomic_DNA"/>
</dbReference>
<sequence>MQLNTVYNKREIRGNILGIENNILYILLNSRLTLIDIELIENPKFIEEIEVPFSYKLGIKTNGKYITTGSNIIDIATLRASSRGR</sequence>
<dbReference type="AlphaFoldDB" id="A0A1W1C2S4"/>
<organism evidence="1">
    <name type="scientific">hydrothermal vent metagenome</name>
    <dbReference type="NCBI Taxonomy" id="652676"/>
    <lineage>
        <taxon>unclassified sequences</taxon>
        <taxon>metagenomes</taxon>
        <taxon>ecological metagenomes</taxon>
    </lineage>
</organism>
<accession>A0A1W1C2S4</accession>
<reference evidence="1" key="1">
    <citation type="submission" date="2016-10" db="EMBL/GenBank/DDBJ databases">
        <authorList>
            <person name="de Groot N.N."/>
        </authorList>
    </citation>
    <scope>NUCLEOTIDE SEQUENCE</scope>
</reference>
<proteinExistence type="predicted"/>
<protein>
    <submittedName>
        <fullName evidence="1">Uncharacterized protein</fullName>
    </submittedName>
</protein>
<gene>
    <name evidence="1" type="ORF">MNB_SV-12-1253</name>
</gene>
<evidence type="ECO:0000313" key="1">
    <source>
        <dbReference type="EMBL" id="SFV60001.1"/>
    </source>
</evidence>
<name>A0A1W1C2S4_9ZZZZ</name>